<protein>
    <submittedName>
        <fullName evidence="1">Uncharacterized protein</fullName>
    </submittedName>
</protein>
<dbReference type="AlphaFoldDB" id="A0A6V7X201"/>
<evidence type="ECO:0000313" key="2">
    <source>
        <dbReference type="Proteomes" id="UP000580250"/>
    </source>
</evidence>
<sequence>MQKLLFLVKNWKKQQKIQTKTLKSSNNPLNKISILNISYCLVNRFIIIFNEEGKPDIDNLIKNQTNVNLLEFAAELNEILGNKSLDKIFYLKIRDNIVEELINYCSNINEDGDKYYCTKNIKFKLSINWPKYCYIDKQNFKFERPNEWKLQYCKFKLILN</sequence>
<name>A0A6V7X201_MELEN</name>
<proteinExistence type="predicted"/>
<reference evidence="1 2" key="1">
    <citation type="submission" date="2020-08" db="EMBL/GenBank/DDBJ databases">
        <authorList>
            <person name="Koutsovoulos G."/>
            <person name="Danchin GJ E."/>
        </authorList>
    </citation>
    <scope>NUCLEOTIDE SEQUENCE [LARGE SCALE GENOMIC DNA]</scope>
</reference>
<dbReference type="Proteomes" id="UP000580250">
    <property type="component" value="Unassembled WGS sequence"/>
</dbReference>
<evidence type="ECO:0000313" key="1">
    <source>
        <dbReference type="EMBL" id="CAD2193346.1"/>
    </source>
</evidence>
<comment type="caution">
    <text evidence="1">The sequence shown here is derived from an EMBL/GenBank/DDBJ whole genome shotgun (WGS) entry which is preliminary data.</text>
</comment>
<dbReference type="EMBL" id="CAJEWN010001023">
    <property type="protein sequence ID" value="CAD2193346.1"/>
    <property type="molecule type" value="Genomic_DNA"/>
</dbReference>
<organism evidence="1 2">
    <name type="scientific">Meloidogyne enterolobii</name>
    <name type="common">Root-knot nematode worm</name>
    <name type="synonym">Meloidogyne mayaguensis</name>
    <dbReference type="NCBI Taxonomy" id="390850"/>
    <lineage>
        <taxon>Eukaryota</taxon>
        <taxon>Metazoa</taxon>
        <taxon>Ecdysozoa</taxon>
        <taxon>Nematoda</taxon>
        <taxon>Chromadorea</taxon>
        <taxon>Rhabditida</taxon>
        <taxon>Tylenchina</taxon>
        <taxon>Tylenchomorpha</taxon>
        <taxon>Tylenchoidea</taxon>
        <taxon>Meloidogynidae</taxon>
        <taxon>Meloidogyninae</taxon>
        <taxon>Meloidogyne</taxon>
    </lineage>
</organism>
<accession>A0A6V7X201</accession>
<gene>
    <name evidence="1" type="ORF">MENT_LOCUS46289</name>
</gene>